<reference evidence="2 3" key="1">
    <citation type="submission" date="2020-10" db="EMBL/GenBank/DDBJ databases">
        <title>Sequencing the genomes of 1000 actinobacteria strains.</title>
        <authorList>
            <person name="Klenk H.-P."/>
        </authorList>
    </citation>
    <scope>NUCLEOTIDE SEQUENCE [LARGE SCALE GENOMIC DNA]</scope>
    <source>
        <strain evidence="2 3">DSM 46744</strain>
    </source>
</reference>
<dbReference type="Proteomes" id="UP000627838">
    <property type="component" value="Unassembled WGS sequence"/>
</dbReference>
<feature type="signal peptide" evidence="1">
    <location>
        <begin position="1"/>
        <end position="24"/>
    </location>
</feature>
<keyword evidence="1" id="KW-0732">Signal</keyword>
<feature type="chain" id="PRO_5047524773" evidence="1">
    <location>
        <begin position="25"/>
        <end position="116"/>
    </location>
</feature>
<evidence type="ECO:0000313" key="2">
    <source>
        <dbReference type="EMBL" id="MBE1535327.1"/>
    </source>
</evidence>
<dbReference type="EMBL" id="JADBDZ010000001">
    <property type="protein sequence ID" value="MBE1535327.1"/>
    <property type="molecule type" value="Genomic_DNA"/>
</dbReference>
<protein>
    <submittedName>
        <fullName evidence="2">Uncharacterized protein</fullName>
    </submittedName>
</protein>
<dbReference type="RefSeq" id="WP_192761556.1">
    <property type="nucleotide sequence ID" value="NZ_JADBDZ010000001.1"/>
</dbReference>
<dbReference type="PROSITE" id="PS51257">
    <property type="entry name" value="PROKAR_LIPOPROTEIN"/>
    <property type="match status" value="1"/>
</dbReference>
<proteinExistence type="predicted"/>
<evidence type="ECO:0000256" key="1">
    <source>
        <dbReference type="SAM" id="SignalP"/>
    </source>
</evidence>
<keyword evidence="3" id="KW-1185">Reference proteome</keyword>
<gene>
    <name evidence="2" type="ORF">H4W34_005160</name>
</gene>
<accession>A0ABR9JXM5</accession>
<organism evidence="2 3">
    <name type="scientific">Actinomadura algeriensis</name>
    <dbReference type="NCBI Taxonomy" id="1679523"/>
    <lineage>
        <taxon>Bacteria</taxon>
        <taxon>Bacillati</taxon>
        <taxon>Actinomycetota</taxon>
        <taxon>Actinomycetes</taxon>
        <taxon>Streptosporangiales</taxon>
        <taxon>Thermomonosporaceae</taxon>
        <taxon>Actinomadura</taxon>
    </lineage>
</organism>
<comment type="caution">
    <text evidence="2">The sequence shown here is derived from an EMBL/GenBank/DDBJ whole genome shotgun (WGS) entry which is preliminary data.</text>
</comment>
<evidence type="ECO:0000313" key="3">
    <source>
        <dbReference type="Proteomes" id="UP000627838"/>
    </source>
</evidence>
<name>A0ABR9JXM5_9ACTN</name>
<sequence>MTNSLARRKLAILPVLLLPLAAVAACGGTNAETNCDVNSCTVTFDRGVEASASILGVDAELVSVQGETVTLAIEGNNITVPVGDQQSEQAEGFDVSVTSVTQEQVVVEITANAGGE</sequence>